<keyword evidence="2" id="KW-0806">Transcription termination</keyword>
<sequence>MFKILHTIPFSCLRSPFRYSTTSFSSSSSPKITATPSTRFIVDYLIDSLGFHEDEAVAVSSKAPDFFESKLQYVEGKLGISRDSSNFIHGLAAALYRSESDIENNVQIFRSFGWSNLEIATLFKAQPYCLSKSEAYISDKLNFFMKELKYTPCYLMGRTSFWTLSLEKRIKPRNEVLKILKEKEKVKDTPSLGTIVNYSELTFLSFLQRFESHIPSLCETYKNSLRDSKTK</sequence>
<protein>
    <submittedName>
        <fullName evidence="4">Mitochodrial transcription termination factor-related protein</fullName>
    </submittedName>
</protein>
<dbReference type="PANTHER" id="PTHR13068">
    <property type="entry name" value="CGI-12 PROTEIN-RELATED"/>
    <property type="match status" value="1"/>
</dbReference>
<gene>
    <name evidence="4" type="ORF">Ccrd_014390</name>
</gene>
<dbReference type="Gramene" id="KVI07209">
    <property type="protein sequence ID" value="KVI07209"/>
    <property type="gene ID" value="Ccrd_014390"/>
</dbReference>
<dbReference type="InterPro" id="IPR003690">
    <property type="entry name" value="MTERF"/>
</dbReference>
<dbReference type="STRING" id="59895.A0A103YDQ6"/>
<evidence type="ECO:0000256" key="2">
    <source>
        <dbReference type="ARBA" id="ARBA00022472"/>
    </source>
</evidence>
<dbReference type="PANTHER" id="PTHR13068:SF168">
    <property type="entry name" value="TRANSCRIPTION REGULATOR MTERF FAMILY"/>
    <property type="match status" value="1"/>
</dbReference>
<name>A0A103YDQ6_CYNCS</name>
<keyword evidence="3" id="KW-0809">Transit peptide</keyword>
<dbReference type="Proteomes" id="UP000243975">
    <property type="component" value="Unassembled WGS sequence"/>
</dbReference>
<evidence type="ECO:0000256" key="1">
    <source>
        <dbReference type="ARBA" id="ARBA00007692"/>
    </source>
</evidence>
<dbReference type="OMA" id="DRHENAV"/>
<keyword evidence="2" id="KW-0805">Transcription regulation</keyword>
<dbReference type="InterPro" id="IPR038538">
    <property type="entry name" value="MTERF_sf"/>
</dbReference>
<comment type="similarity">
    <text evidence="1">Belongs to the mTERF family.</text>
</comment>
<proteinExistence type="inferred from homology"/>
<dbReference type="Gene3D" id="1.25.70.10">
    <property type="entry name" value="Transcription termination factor 3, mitochondrial"/>
    <property type="match status" value="1"/>
</dbReference>
<reference evidence="4 5" key="1">
    <citation type="journal article" date="2016" name="Sci. Rep.">
        <title>The genome sequence of the outbreeding globe artichoke constructed de novo incorporating a phase-aware low-pass sequencing strategy of F1 progeny.</title>
        <authorList>
            <person name="Scaglione D."/>
            <person name="Reyes-Chin-Wo S."/>
            <person name="Acquadro A."/>
            <person name="Froenicke L."/>
            <person name="Portis E."/>
            <person name="Beitel C."/>
            <person name="Tirone M."/>
            <person name="Mauro R."/>
            <person name="Lo Monaco A."/>
            <person name="Mauromicale G."/>
            <person name="Faccioli P."/>
            <person name="Cattivelli L."/>
            <person name="Rieseberg L."/>
            <person name="Michelmore R."/>
            <person name="Lanteri S."/>
        </authorList>
    </citation>
    <scope>NUCLEOTIDE SEQUENCE [LARGE SCALE GENOMIC DNA]</scope>
    <source>
        <strain evidence="4">2C</strain>
    </source>
</reference>
<dbReference type="GO" id="GO:0006353">
    <property type="term" value="P:DNA-templated transcription termination"/>
    <property type="evidence" value="ECO:0007669"/>
    <property type="project" value="UniProtKB-KW"/>
</dbReference>
<comment type="caution">
    <text evidence="4">The sequence shown here is derived from an EMBL/GenBank/DDBJ whole genome shotgun (WGS) entry which is preliminary data.</text>
</comment>
<evidence type="ECO:0000313" key="4">
    <source>
        <dbReference type="EMBL" id="KVI07209.1"/>
    </source>
</evidence>
<accession>A0A103YDQ6</accession>
<dbReference type="GO" id="GO:0003676">
    <property type="term" value="F:nucleic acid binding"/>
    <property type="evidence" value="ECO:0007669"/>
    <property type="project" value="InterPro"/>
</dbReference>
<keyword evidence="2" id="KW-0804">Transcription</keyword>
<keyword evidence="5" id="KW-1185">Reference proteome</keyword>
<dbReference type="Pfam" id="PF02536">
    <property type="entry name" value="mTERF"/>
    <property type="match status" value="1"/>
</dbReference>
<evidence type="ECO:0000313" key="5">
    <source>
        <dbReference type="Proteomes" id="UP000243975"/>
    </source>
</evidence>
<evidence type="ECO:0000256" key="3">
    <source>
        <dbReference type="ARBA" id="ARBA00022946"/>
    </source>
</evidence>
<dbReference type="EMBL" id="LEKV01001509">
    <property type="protein sequence ID" value="KVI07209.1"/>
    <property type="molecule type" value="Genomic_DNA"/>
</dbReference>
<dbReference type="AlphaFoldDB" id="A0A103YDQ6"/>
<organism evidence="4 5">
    <name type="scientific">Cynara cardunculus var. scolymus</name>
    <name type="common">Globe artichoke</name>
    <name type="synonym">Cynara scolymus</name>
    <dbReference type="NCBI Taxonomy" id="59895"/>
    <lineage>
        <taxon>Eukaryota</taxon>
        <taxon>Viridiplantae</taxon>
        <taxon>Streptophyta</taxon>
        <taxon>Embryophyta</taxon>
        <taxon>Tracheophyta</taxon>
        <taxon>Spermatophyta</taxon>
        <taxon>Magnoliopsida</taxon>
        <taxon>eudicotyledons</taxon>
        <taxon>Gunneridae</taxon>
        <taxon>Pentapetalae</taxon>
        <taxon>asterids</taxon>
        <taxon>campanulids</taxon>
        <taxon>Asterales</taxon>
        <taxon>Asteraceae</taxon>
        <taxon>Carduoideae</taxon>
        <taxon>Cardueae</taxon>
        <taxon>Carduinae</taxon>
        <taxon>Cynara</taxon>
    </lineage>
</organism>